<evidence type="ECO:0000256" key="7">
    <source>
        <dbReference type="ARBA" id="ARBA00023136"/>
    </source>
</evidence>
<dbReference type="AlphaFoldDB" id="A0A858SX64"/>
<evidence type="ECO:0000313" key="12">
    <source>
        <dbReference type="Proteomes" id="UP000503308"/>
    </source>
</evidence>
<feature type="transmembrane region" description="Helical" evidence="10">
    <location>
        <begin position="284"/>
        <end position="306"/>
    </location>
</feature>
<dbReference type="PANTHER" id="PTHR47019">
    <property type="entry name" value="LIPID II FLIPPASE MURJ"/>
    <property type="match status" value="1"/>
</dbReference>
<evidence type="ECO:0000256" key="10">
    <source>
        <dbReference type="SAM" id="Phobius"/>
    </source>
</evidence>
<dbReference type="InterPro" id="IPR004268">
    <property type="entry name" value="MurJ"/>
</dbReference>
<dbReference type="PANTHER" id="PTHR47019:SF1">
    <property type="entry name" value="LIPID II FLIPPASE MURJ"/>
    <property type="match status" value="1"/>
</dbReference>
<evidence type="ECO:0000256" key="1">
    <source>
        <dbReference type="ARBA" id="ARBA00004651"/>
    </source>
</evidence>
<protein>
    <submittedName>
        <fullName evidence="11">Uncharacterized protein</fullName>
    </submittedName>
</protein>
<keyword evidence="7 10" id="KW-0472">Membrane</keyword>
<evidence type="ECO:0000256" key="5">
    <source>
        <dbReference type="ARBA" id="ARBA00022984"/>
    </source>
</evidence>
<dbReference type="GO" id="GO:0005886">
    <property type="term" value="C:plasma membrane"/>
    <property type="evidence" value="ECO:0007669"/>
    <property type="project" value="UniProtKB-SubCell"/>
</dbReference>
<feature type="transmembrane region" description="Helical" evidence="10">
    <location>
        <begin position="416"/>
        <end position="438"/>
    </location>
</feature>
<reference evidence="11 12" key="1">
    <citation type="submission" date="2020-02" db="EMBL/GenBank/DDBJ databases">
        <title>Genome sequence of Roseobacter ponti.</title>
        <authorList>
            <person name="Hollensteiner J."/>
            <person name="Schneider D."/>
            <person name="Poehlein A."/>
            <person name="Daniel R."/>
        </authorList>
    </citation>
    <scope>NUCLEOTIDE SEQUENCE [LARGE SCALE GENOMIC DNA]</scope>
    <source>
        <strain evidence="11 12">DSM 106830</strain>
    </source>
</reference>
<dbReference type="RefSeq" id="WP_169642087.1">
    <property type="nucleotide sequence ID" value="NZ_CP048788.1"/>
</dbReference>
<dbReference type="Pfam" id="PF03023">
    <property type="entry name" value="MurJ"/>
    <property type="match status" value="1"/>
</dbReference>
<name>A0A858SX64_9RHOB</name>
<evidence type="ECO:0000256" key="9">
    <source>
        <dbReference type="ARBA" id="ARBA00061532"/>
    </source>
</evidence>
<dbReference type="GO" id="GO:0008360">
    <property type="term" value="P:regulation of cell shape"/>
    <property type="evidence" value="ECO:0007669"/>
    <property type="project" value="UniProtKB-KW"/>
</dbReference>
<evidence type="ECO:0000256" key="4">
    <source>
        <dbReference type="ARBA" id="ARBA00022960"/>
    </source>
</evidence>
<keyword evidence="3 10" id="KW-0812">Transmembrane</keyword>
<feature type="transmembrane region" description="Helical" evidence="10">
    <location>
        <begin position="103"/>
        <end position="129"/>
    </location>
</feature>
<comment type="subcellular location">
    <subcellularLocation>
        <location evidence="1">Cell membrane</location>
        <topology evidence="1">Multi-pass membrane protein</topology>
    </subcellularLocation>
</comment>
<feature type="transmembrane region" description="Helical" evidence="10">
    <location>
        <begin position="172"/>
        <end position="192"/>
    </location>
</feature>
<feature type="transmembrane region" description="Helical" evidence="10">
    <location>
        <begin position="198"/>
        <end position="222"/>
    </location>
</feature>
<sequence>MDDIRMPGRHGPLPGKDPMARSMLQASLLVSFALLLSRLSGLFREQALAARLGIGAQTDAVVVILTLPDLLTAILMSGGFSAALVPALARADPAVRVALLHRIAVFTLGVSAALAFGIFLSSGAVVSLLAPSLDPAGLPGFRAGFTLSLVAVPVAAVIGVSAAWLQAEGRAAVPGLAVLVFNGVLIVFLALLSGSGAISFTALAIALLIANLLRLGCMLIPMRNTFVRPAVQSRFESGFARQFAQGVLAVSLISLTPVIFRSLASLAGSGELAAYNFAMRLFDLPAGLLTAPVNILFLPLLSRLAGAQDSGFADHALMAIRCTFALTLSAAITCWFFSGEIAALVFGYGALAGGGTEAIAATLRIIIPGLPFLAVFQSCTTALNATRRTGTAFICAAVALPPAVGIWWLLDRGGLNSATAATSGFIAFQGFAALFALLKVGGVPFFVRALTALALIFLRAVPVALAAGALIWFTGAEPSVVMAIPAMGLLSLLLVAVNAPVIRDLATVRSHRSDVQSEGP</sequence>
<keyword evidence="6 10" id="KW-1133">Transmembrane helix</keyword>
<feature type="transmembrane region" description="Helical" evidence="10">
    <location>
        <begin position="391"/>
        <end position="410"/>
    </location>
</feature>
<evidence type="ECO:0000256" key="3">
    <source>
        <dbReference type="ARBA" id="ARBA00022692"/>
    </source>
</evidence>
<dbReference type="GO" id="GO:0009252">
    <property type="term" value="P:peptidoglycan biosynthetic process"/>
    <property type="evidence" value="ECO:0007669"/>
    <property type="project" value="UniProtKB-KW"/>
</dbReference>
<feature type="transmembrane region" description="Helical" evidence="10">
    <location>
        <begin position="73"/>
        <end position="91"/>
    </location>
</feature>
<evidence type="ECO:0000313" key="11">
    <source>
        <dbReference type="EMBL" id="QJF52870.1"/>
    </source>
</evidence>
<dbReference type="GO" id="GO:0015648">
    <property type="term" value="F:lipid-linked peptidoglycan transporter activity"/>
    <property type="evidence" value="ECO:0007669"/>
    <property type="project" value="TreeGrafter"/>
</dbReference>
<comment type="function">
    <text evidence="8">Involved in peptidoglycan biosynthesis. Transports lipid-linked peptidoglycan precursors from the inner to the outer leaflet of the cytoplasmic membrane.</text>
</comment>
<feature type="transmembrane region" description="Helical" evidence="10">
    <location>
        <begin position="318"/>
        <end position="338"/>
    </location>
</feature>
<feature type="transmembrane region" description="Helical" evidence="10">
    <location>
        <begin position="479"/>
        <end position="502"/>
    </location>
</feature>
<feature type="transmembrane region" description="Helical" evidence="10">
    <location>
        <begin position="358"/>
        <end position="379"/>
    </location>
</feature>
<gene>
    <name evidence="11" type="ORF">G3256_17675</name>
</gene>
<feature type="transmembrane region" description="Helical" evidence="10">
    <location>
        <begin position="141"/>
        <end position="165"/>
    </location>
</feature>
<keyword evidence="4" id="KW-0133">Cell shape</keyword>
<comment type="similarity">
    <text evidence="9">Belongs to the MurJ/MviN family.</text>
</comment>
<proteinExistence type="inferred from homology"/>
<keyword evidence="5" id="KW-0573">Peptidoglycan synthesis</keyword>
<evidence type="ECO:0000256" key="8">
    <source>
        <dbReference type="ARBA" id="ARBA00060041"/>
    </source>
</evidence>
<dbReference type="InterPro" id="IPR051050">
    <property type="entry name" value="Lipid_II_flippase_MurJ/MviN"/>
</dbReference>
<dbReference type="GO" id="GO:0034204">
    <property type="term" value="P:lipid translocation"/>
    <property type="evidence" value="ECO:0007669"/>
    <property type="project" value="TreeGrafter"/>
</dbReference>
<feature type="transmembrane region" description="Helical" evidence="10">
    <location>
        <begin position="243"/>
        <end position="264"/>
    </location>
</feature>
<keyword evidence="12" id="KW-1185">Reference proteome</keyword>
<dbReference type="EMBL" id="CP048788">
    <property type="protein sequence ID" value="QJF52870.1"/>
    <property type="molecule type" value="Genomic_DNA"/>
</dbReference>
<dbReference type="KEGG" id="rpon:G3256_17675"/>
<dbReference type="Proteomes" id="UP000503308">
    <property type="component" value="Chromosome"/>
</dbReference>
<evidence type="ECO:0000256" key="6">
    <source>
        <dbReference type="ARBA" id="ARBA00022989"/>
    </source>
</evidence>
<evidence type="ECO:0000256" key="2">
    <source>
        <dbReference type="ARBA" id="ARBA00022475"/>
    </source>
</evidence>
<dbReference type="PRINTS" id="PR01806">
    <property type="entry name" value="VIRFACTRMVIN"/>
</dbReference>
<organism evidence="11 12">
    <name type="scientific">Roseobacter ponti</name>
    <dbReference type="NCBI Taxonomy" id="1891787"/>
    <lineage>
        <taxon>Bacteria</taxon>
        <taxon>Pseudomonadati</taxon>
        <taxon>Pseudomonadota</taxon>
        <taxon>Alphaproteobacteria</taxon>
        <taxon>Rhodobacterales</taxon>
        <taxon>Roseobacteraceae</taxon>
        <taxon>Roseobacter</taxon>
    </lineage>
</organism>
<accession>A0A858SX64</accession>
<feature type="transmembrane region" description="Helical" evidence="10">
    <location>
        <begin position="450"/>
        <end position="473"/>
    </location>
</feature>
<keyword evidence="2" id="KW-1003">Cell membrane</keyword>